<keyword evidence="8" id="KW-0270">Exopolysaccharide synthesis</keyword>
<keyword evidence="7 9" id="KW-0472">Membrane</keyword>
<evidence type="ECO:0000313" key="12">
    <source>
        <dbReference type="Proteomes" id="UP001202281"/>
    </source>
</evidence>
<evidence type="ECO:0000256" key="4">
    <source>
        <dbReference type="ARBA" id="ARBA00022679"/>
    </source>
</evidence>
<evidence type="ECO:0000256" key="3">
    <source>
        <dbReference type="ARBA" id="ARBA00022475"/>
    </source>
</evidence>
<keyword evidence="5 9" id="KW-0812">Transmembrane</keyword>
<dbReference type="Pfam" id="PF02397">
    <property type="entry name" value="Bac_transf"/>
    <property type="match status" value="1"/>
</dbReference>
<dbReference type="PANTHER" id="PTHR30576:SF4">
    <property type="entry name" value="UNDECAPRENYL-PHOSPHATE GALACTOSE PHOSPHOTRANSFERASE"/>
    <property type="match status" value="1"/>
</dbReference>
<proteinExistence type="inferred from homology"/>
<sequence length="232" mass="26289">MDLERGAAPPDAFAWPADRVEPVRRPVSWWESGAWRGFDIVLALLILIAVLPFLVLVTLVLFVSDPGPVFFVHRRIGYRGRYFNCLKFRTMKVDGDAILRAHLETNEAARREWEVGRKLRKDPRVTPVGAVMRKLSLDEFPQLINVLMGDMSMVGPRPIVDDEVACYGSHFPHYCLVRPGLTGLWQTSGRSDTSFQQRVEMDLSYIARKSLALDAWLLCKTVPAVVMARGSY</sequence>
<evidence type="ECO:0000256" key="9">
    <source>
        <dbReference type="SAM" id="Phobius"/>
    </source>
</evidence>
<evidence type="ECO:0000256" key="7">
    <source>
        <dbReference type="ARBA" id="ARBA00023136"/>
    </source>
</evidence>
<keyword evidence="6 9" id="KW-1133">Transmembrane helix</keyword>
<keyword evidence="3" id="KW-1003">Cell membrane</keyword>
<evidence type="ECO:0000259" key="10">
    <source>
        <dbReference type="Pfam" id="PF02397"/>
    </source>
</evidence>
<reference evidence="11 12" key="1">
    <citation type="submission" date="2022-04" db="EMBL/GenBank/DDBJ databases">
        <title>Identification of a novel bacterium isolated from mangrove sediments.</title>
        <authorList>
            <person name="Pan X."/>
        </authorList>
    </citation>
    <scope>NUCLEOTIDE SEQUENCE [LARGE SCALE GENOMIC DNA]</scope>
    <source>
        <strain evidence="11 12">B2638</strain>
    </source>
</reference>
<evidence type="ECO:0000256" key="8">
    <source>
        <dbReference type="ARBA" id="ARBA00023169"/>
    </source>
</evidence>
<keyword evidence="12" id="KW-1185">Reference proteome</keyword>
<name>A0ABT0BPB5_9SPHN</name>
<accession>A0ABT0BPB5</accession>
<evidence type="ECO:0000256" key="1">
    <source>
        <dbReference type="ARBA" id="ARBA00004236"/>
    </source>
</evidence>
<evidence type="ECO:0000313" key="11">
    <source>
        <dbReference type="EMBL" id="MCJ2186818.1"/>
    </source>
</evidence>
<evidence type="ECO:0000256" key="5">
    <source>
        <dbReference type="ARBA" id="ARBA00022692"/>
    </source>
</evidence>
<dbReference type="PANTHER" id="PTHR30576">
    <property type="entry name" value="COLANIC BIOSYNTHESIS UDP-GLUCOSE LIPID CARRIER TRANSFERASE"/>
    <property type="match status" value="1"/>
</dbReference>
<dbReference type="InterPro" id="IPR003362">
    <property type="entry name" value="Bact_transf"/>
</dbReference>
<dbReference type="GO" id="GO:0016740">
    <property type="term" value="F:transferase activity"/>
    <property type="evidence" value="ECO:0007669"/>
    <property type="project" value="UniProtKB-KW"/>
</dbReference>
<dbReference type="EMBL" id="JALHLG010000007">
    <property type="protein sequence ID" value="MCJ2186818.1"/>
    <property type="molecule type" value="Genomic_DNA"/>
</dbReference>
<dbReference type="RefSeq" id="WP_243919639.1">
    <property type="nucleotide sequence ID" value="NZ_JALHLG010000007.1"/>
</dbReference>
<keyword evidence="4 11" id="KW-0808">Transferase</keyword>
<comment type="subcellular location">
    <subcellularLocation>
        <location evidence="1">Cell membrane</location>
    </subcellularLocation>
</comment>
<dbReference type="Proteomes" id="UP001202281">
    <property type="component" value="Unassembled WGS sequence"/>
</dbReference>
<protein>
    <submittedName>
        <fullName evidence="11">Sugar transferase</fullName>
    </submittedName>
</protein>
<evidence type="ECO:0000256" key="6">
    <source>
        <dbReference type="ARBA" id="ARBA00022989"/>
    </source>
</evidence>
<comment type="caution">
    <text evidence="11">The sequence shown here is derived from an EMBL/GenBank/DDBJ whole genome shotgun (WGS) entry which is preliminary data.</text>
</comment>
<organism evidence="11 12">
    <name type="scientific">Novosphingobium beihaiensis</name>
    <dbReference type="NCBI Taxonomy" id="2930389"/>
    <lineage>
        <taxon>Bacteria</taxon>
        <taxon>Pseudomonadati</taxon>
        <taxon>Pseudomonadota</taxon>
        <taxon>Alphaproteobacteria</taxon>
        <taxon>Sphingomonadales</taxon>
        <taxon>Sphingomonadaceae</taxon>
        <taxon>Novosphingobium</taxon>
    </lineage>
</organism>
<comment type="similarity">
    <text evidence="2">Belongs to the bacterial sugar transferase family.</text>
</comment>
<gene>
    <name evidence="11" type="ORF">MTR66_08330</name>
</gene>
<evidence type="ECO:0000256" key="2">
    <source>
        <dbReference type="ARBA" id="ARBA00006464"/>
    </source>
</evidence>
<feature type="transmembrane region" description="Helical" evidence="9">
    <location>
        <begin position="40"/>
        <end position="64"/>
    </location>
</feature>
<feature type="domain" description="Bacterial sugar transferase" evidence="10">
    <location>
        <begin position="36"/>
        <end position="226"/>
    </location>
</feature>